<feature type="domain" description="Major facilitator superfamily (MFS) profile" evidence="9">
    <location>
        <begin position="24"/>
        <end position="503"/>
    </location>
</feature>
<dbReference type="NCBIfam" id="TIGR00711">
    <property type="entry name" value="efflux_EmrB"/>
    <property type="match status" value="1"/>
</dbReference>
<evidence type="ECO:0000256" key="7">
    <source>
        <dbReference type="ARBA" id="ARBA00023136"/>
    </source>
</evidence>
<comment type="subcellular location">
    <subcellularLocation>
        <location evidence="1">Cell membrane</location>
        <topology evidence="1">Multi-pass membrane protein</topology>
    </subcellularLocation>
</comment>
<feature type="transmembrane region" description="Helical" evidence="8">
    <location>
        <begin position="89"/>
        <end position="114"/>
    </location>
</feature>
<dbReference type="InterPro" id="IPR011701">
    <property type="entry name" value="MFS"/>
</dbReference>
<feature type="transmembrane region" description="Helical" evidence="8">
    <location>
        <begin position="58"/>
        <end position="77"/>
    </location>
</feature>
<gene>
    <name evidence="10" type="ORF">GEV26_14680</name>
</gene>
<feature type="transmembrane region" description="Helical" evidence="8">
    <location>
        <begin position="480"/>
        <end position="498"/>
    </location>
</feature>
<evidence type="ECO:0000256" key="4">
    <source>
        <dbReference type="ARBA" id="ARBA00022475"/>
    </source>
</evidence>
<evidence type="ECO:0000256" key="3">
    <source>
        <dbReference type="ARBA" id="ARBA00022448"/>
    </source>
</evidence>
<sequence length="677" mass="71182">MATAMVEERAPEAHTLTGRARTVAFLTIALGMLLAALDSTVVSTALPTIVGDLGGGDHVSWVVTSYLLAQTVVTAVIGKFGDQFGRKTIFQLSVALFIIGSALCGMAQGMGWLIGSRALQGLGAGGLTVTATALIADIIPLRDRGRYQGALGAVFGITTVLGPLLGGFFTDNLSWRWVFYINVPLALVVIAVAGRTLPNVRATGRQVIDYVGIVFITIGSSCLVLATSWGGTTHPWGSPTIIGLFAGGALALGIFVLVELRAVQPILPMRLFRERVFWTCCALSFVVGFAMMGSITFLPTFLQYVDGVSAMDSGVRMLPMVLGLMLTAITSGNIVSKTGRYKIFPVVGTPVIAIGLLLLSRLDESSPALQEAGSMFVLGLGIGASMQVLTIIVQNTVDYRDLGVATSAVTFFRTLGGAFGAAVFGSLYSNFLSGRLPEAIAATKGAVTPQDASTPSALHKLSDQTIQPVVHAYAESLDHVFAWAAPVALLGLLIALLIPQVTLHGSVKPGAADLGEGFAMPDSASAEDRLATRIARLVYADHGRPLIQIMQDADLGLDEGRTWALLEVHGRARTGHPASLGEVAQAHRVPAIVMQPTFESLLHSGHLAGSLGDLTMTAKGTEVMEKLGAFAKTWIVGHLEGIDDVDEPVIDAAIQRIIGRLLKEIAERGQEPVAVTS</sequence>
<dbReference type="CDD" id="cd17502">
    <property type="entry name" value="MFS_Azr1_MDR_like"/>
    <property type="match status" value="1"/>
</dbReference>
<evidence type="ECO:0000256" key="8">
    <source>
        <dbReference type="SAM" id="Phobius"/>
    </source>
</evidence>
<dbReference type="Proteomes" id="UP000392064">
    <property type="component" value="Chromosome"/>
</dbReference>
<dbReference type="PANTHER" id="PTHR23501:SF197">
    <property type="entry name" value="COMD"/>
    <property type="match status" value="1"/>
</dbReference>
<feature type="transmembrane region" description="Helical" evidence="8">
    <location>
        <begin position="317"/>
        <end position="336"/>
    </location>
</feature>
<feature type="transmembrane region" description="Helical" evidence="8">
    <location>
        <begin position="23"/>
        <end position="46"/>
    </location>
</feature>
<dbReference type="InterPro" id="IPR036259">
    <property type="entry name" value="MFS_trans_sf"/>
</dbReference>
<dbReference type="FunFam" id="1.20.1720.10:FF:000004">
    <property type="entry name" value="EmrB/QacA family drug resistance transporter"/>
    <property type="match status" value="1"/>
</dbReference>
<keyword evidence="5 8" id="KW-0812">Transmembrane</keyword>
<feature type="transmembrane region" description="Helical" evidence="8">
    <location>
        <begin position="151"/>
        <end position="169"/>
    </location>
</feature>
<evidence type="ECO:0000256" key="1">
    <source>
        <dbReference type="ARBA" id="ARBA00004651"/>
    </source>
</evidence>
<feature type="transmembrane region" description="Helical" evidence="8">
    <location>
        <begin position="241"/>
        <end position="263"/>
    </location>
</feature>
<dbReference type="InterPro" id="IPR020846">
    <property type="entry name" value="MFS_dom"/>
</dbReference>
<dbReference type="KEGG" id="aef:GEV26_14680"/>
<protein>
    <submittedName>
        <fullName evidence="10">DHA2 family efflux MFS transporter permease subunit</fullName>
    </submittedName>
</protein>
<accession>A0A5Q2ML39</accession>
<dbReference type="EMBL" id="CP045737">
    <property type="protein sequence ID" value="QGG42521.1"/>
    <property type="molecule type" value="Genomic_DNA"/>
</dbReference>
<comment type="similarity">
    <text evidence="2">Belongs to the major facilitator superfamily. TCR/Tet family.</text>
</comment>
<dbReference type="GO" id="GO:0005886">
    <property type="term" value="C:plasma membrane"/>
    <property type="evidence" value="ECO:0007669"/>
    <property type="project" value="UniProtKB-SubCell"/>
</dbReference>
<dbReference type="AlphaFoldDB" id="A0A5Q2ML39"/>
<evidence type="ECO:0000256" key="5">
    <source>
        <dbReference type="ARBA" id="ARBA00022692"/>
    </source>
</evidence>
<feature type="transmembrane region" description="Helical" evidence="8">
    <location>
        <begin position="120"/>
        <end position="139"/>
    </location>
</feature>
<evidence type="ECO:0000256" key="6">
    <source>
        <dbReference type="ARBA" id="ARBA00022989"/>
    </source>
</evidence>
<keyword evidence="11" id="KW-1185">Reference proteome</keyword>
<feature type="transmembrane region" description="Helical" evidence="8">
    <location>
        <begin position="343"/>
        <end position="360"/>
    </location>
</feature>
<keyword evidence="3" id="KW-0813">Transport</keyword>
<dbReference type="Gene3D" id="1.20.1720.10">
    <property type="entry name" value="Multidrug resistance protein D"/>
    <property type="match status" value="1"/>
</dbReference>
<dbReference type="GO" id="GO:0022857">
    <property type="term" value="F:transmembrane transporter activity"/>
    <property type="evidence" value="ECO:0007669"/>
    <property type="project" value="InterPro"/>
</dbReference>
<keyword evidence="6 8" id="KW-1133">Transmembrane helix</keyword>
<dbReference type="InterPro" id="IPR004638">
    <property type="entry name" value="EmrB-like"/>
</dbReference>
<dbReference type="Gene3D" id="1.20.1250.20">
    <property type="entry name" value="MFS general substrate transporter like domains"/>
    <property type="match status" value="1"/>
</dbReference>
<dbReference type="PROSITE" id="PS50850">
    <property type="entry name" value="MFS"/>
    <property type="match status" value="1"/>
</dbReference>
<feature type="transmembrane region" description="Helical" evidence="8">
    <location>
        <begin position="372"/>
        <end position="392"/>
    </location>
</feature>
<reference evidence="10 11" key="1">
    <citation type="submission" date="2019-11" db="EMBL/GenBank/DDBJ databases">
        <authorList>
            <person name="Li J."/>
        </authorList>
    </citation>
    <scope>NUCLEOTIDE SEQUENCE [LARGE SCALE GENOMIC DNA]</scope>
    <source>
        <strain evidence="10 11">MF47</strain>
    </source>
</reference>
<feature type="transmembrane region" description="Helical" evidence="8">
    <location>
        <begin position="175"/>
        <end position="195"/>
    </location>
</feature>
<evidence type="ECO:0000313" key="10">
    <source>
        <dbReference type="EMBL" id="QGG42521.1"/>
    </source>
</evidence>
<dbReference type="RefSeq" id="WP_153654246.1">
    <property type="nucleotide sequence ID" value="NZ_CP045737.1"/>
</dbReference>
<keyword evidence="4" id="KW-1003">Cell membrane</keyword>
<keyword evidence="7 8" id="KW-0472">Membrane</keyword>
<feature type="transmembrane region" description="Helical" evidence="8">
    <location>
        <begin position="275"/>
        <end position="297"/>
    </location>
</feature>
<feature type="transmembrane region" description="Helical" evidence="8">
    <location>
        <begin position="207"/>
        <end position="229"/>
    </location>
</feature>
<feature type="transmembrane region" description="Helical" evidence="8">
    <location>
        <begin position="404"/>
        <end position="428"/>
    </location>
</feature>
<proteinExistence type="inferred from homology"/>
<dbReference type="SUPFAM" id="SSF103473">
    <property type="entry name" value="MFS general substrate transporter"/>
    <property type="match status" value="1"/>
</dbReference>
<dbReference type="PANTHER" id="PTHR23501">
    <property type="entry name" value="MAJOR FACILITATOR SUPERFAMILY"/>
    <property type="match status" value="1"/>
</dbReference>
<organism evidence="10 11">
    <name type="scientific">Aeromicrobium yanjiei</name>
    <dbReference type="NCBI Taxonomy" id="2662028"/>
    <lineage>
        <taxon>Bacteria</taxon>
        <taxon>Bacillati</taxon>
        <taxon>Actinomycetota</taxon>
        <taxon>Actinomycetes</taxon>
        <taxon>Propionibacteriales</taxon>
        <taxon>Nocardioidaceae</taxon>
        <taxon>Aeromicrobium</taxon>
    </lineage>
</organism>
<evidence type="ECO:0000259" key="9">
    <source>
        <dbReference type="PROSITE" id="PS50850"/>
    </source>
</evidence>
<evidence type="ECO:0000256" key="2">
    <source>
        <dbReference type="ARBA" id="ARBA00007520"/>
    </source>
</evidence>
<dbReference type="Pfam" id="PF07690">
    <property type="entry name" value="MFS_1"/>
    <property type="match status" value="1"/>
</dbReference>
<dbReference type="PRINTS" id="PR01036">
    <property type="entry name" value="TCRTETB"/>
</dbReference>
<evidence type="ECO:0000313" key="11">
    <source>
        <dbReference type="Proteomes" id="UP000392064"/>
    </source>
</evidence>
<name>A0A5Q2ML39_9ACTN</name>